<reference evidence="3" key="1">
    <citation type="submission" date="2016-10" db="EMBL/GenBank/DDBJ databases">
        <authorList>
            <person name="Varghese N."/>
            <person name="Submissions S."/>
        </authorList>
    </citation>
    <scope>NUCLEOTIDE SEQUENCE [LARGE SCALE GENOMIC DNA]</scope>
    <source>
        <strain evidence="3">DSM 27839</strain>
    </source>
</reference>
<keyword evidence="1" id="KW-0472">Membrane</keyword>
<name>A0A1H2W8D3_9RHOB</name>
<evidence type="ECO:0000313" key="2">
    <source>
        <dbReference type="EMBL" id="SDW76807.1"/>
    </source>
</evidence>
<keyword evidence="3" id="KW-1185">Reference proteome</keyword>
<keyword evidence="1" id="KW-1133">Transmembrane helix</keyword>
<sequence length="147" mass="17451">MMWLEDAKFRGQLAKLQKDKRKVGDYYDPKIAAAREAKQWEQEQMHSSEMFHELDMVEAEIRWLQHRYVTRQAERLLVPIPKFGTKSDSWLQSDHDGRWRLNDDVLDVVGQRVRQERRERIELLFLWPSAFIGFIGGVTGIVSALFF</sequence>
<evidence type="ECO:0000313" key="3">
    <source>
        <dbReference type="Proteomes" id="UP000183400"/>
    </source>
</evidence>
<feature type="transmembrane region" description="Helical" evidence="1">
    <location>
        <begin position="124"/>
        <end position="146"/>
    </location>
</feature>
<evidence type="ECO:0000256" key="1">
    <source>
        <dbReference type="SAM" id="Phobius"/>
    </source>
</evidence>
<accession>A0A1H2W8D3</accession>
<proteinExistence type="predicted"/>
<dbReference type="EMBL" id="FNNP01000001">
    <property type="protein sequence ID" value="SDW76807.1"/>
    <property type="molecule type" value="Genomic_DNA"/>
</dbReference>
<gene>
    <name evidence="2" type="ORF">SAMN05444358_1011706</name>
</gene>
<dbReference type="AlphaFoldDB" id="A0A1H2W8D3"/>
<protein>
    <submittedName>
        <fullName evidence="2">Uncharacterized protein</fullName>
    </submittedName>
</protein>
<keyword evidence="1" id="KW-0812">Transmembrane</keyword>
<organism evidence="2 3">
    <name type="scientific">Ruegeria halocynthiae</name>
    <dbReference type="NCBI Taxonomy" id="985054"/>
    <lineage>
        <taxon>Bacteria</taxon>
        <taxon>Pseudomonadati</taxon>
        <taxon>Pseudomonadota</taxon>
        <taxon>Alphaproteobacteria</taxon>
        <taxon>Rhodobacterales</taxon>
        <taxon>Roseobacteraceae</taxon>
        <taxon>Ruegeria</taxon>
    </lineage>
</organism>
<dbReference type="Proteomes" id="UP000183400">
    <property type="component" value="Unassembled WGS sequence"/>
</dbReference>